<feature type="compositionally biased region" description="Basic and acidic residues" evidence="1">
    <location>
        <begin position="122"/>
        <end position="135"/>
    </location>
</feature>
<feature type="region of interest" description="Disordered" evidence="1">
    <location>
        <begin position="244"/>
        <end position="308"/>
    </location>
</feature>
<feature type="compositionally biased region" description="Polar residues" evidence="1">
    <location>
        <begin position="162"/>
        <end position="173"/>
    </location>
</feature>
<reference evidence="3" key="1">
    <citation type="submission" date="2023-06" db="EMBL/GenBank/DDBJ databases">
        <authorList>
            <person name="Delattre M."/>
        </authorList>
    </citation>
    <scope>NUCLEOTIDE SEQUENCE</scope>
    <source>
        <strain evidence="3">AF72</strain>
    </source>
</reference>
<feature type="compositionally biased region" description="Basic and acidic residues" evidence="1">
    <location>
        <begin position="371"/>
        <end position="399"/>
    </location>
</feature>
<feature type="non-terminal residue" evidence="3">
    <location>
        <position position="1"/>
    </location>
</feature>
<accession>A0AA36DDT9</accession>
<evidence type="ECO:0000256" key="1">
    <source>
        <dbReference type="SAM" id="MobiDB-lite"/>
    </source>
</evidence>
<dbReference type="Proteomes" id="UP001177023">
    <property type="component" value="Unassembled WGS sequence"/>
</dbReference>
<sequence length="415" mass="45392">MANSLAMTLLLLAAPLLDAARFETAPPPGTPLVATEAPTPTLAPGWTFMECLTLSVMPIAICTAVVVCFFSCYACLRKRGVDVDLESCRKSRKKRLNEEAAYQLERERRVNFEQPPEIELPDLDRFEEKEKEKPKPPPPRFWVGCVSYDLELNRAQQKRKMANTQSLTDSTVPTEVPKTEITQMHTGSGKGPDGLKPSVRAARVQSESKQVTTPPSSDSLKDPITVTKKRAKVIAVPIDIIEKVGKELEDAKRTQDGTTEEKTTKEQDARTQVMDPQTKRGEPESGETDAQTQMADVKSKLGTTSTIQQTQVLGVKSKYDTASTVQQTQLLGVKSKYDAASTIQQTQLLGVKSNYDTPSTIQQTQLLGVKSQHDAPESGETAAKDEQTQAIEPKPDDGTTPRTESGEANLAPPPA</sequence>
<name>A0AA36DDT9_9BILA</name>
<dbReference type="EMBL" id="CATQJA010002706">
    <property type="protein sequence ID" value="CAJ0585698.1"/>
    <property type="molecule type" value="Genomic_DNA"/>
</dbReference>
<proteinExistence type="predicted"/>
<keyword evidence="2" id="KW-0732">Signal</keyword>
<organism evidence="3 4">
    <name type="scientific">Mesorhabditis spiculigera</name>
    <dbReference type="NCBI Taxonomy" id="96644"/>
    <lineage>
        <taxon>Eukaryota</taxon>
        <taxon>Metazoa</taxon>
        <taxon>Ecdysozoa</taxon>
        <taxon>Nematoda</taxon>
        <taxon>Chromadorea</taxon>
        <taxon>Rhabditida</taxon>
        <taxon>Rhabditina</taxon>
        <taxon>Rhabditomorpha</taxon>
        <taxon>Rhabditoidea</taxon>
        <taxon>Rhabditidae</taxon>
        <taxon>Mesorhabditinae</taxon>
        <taxon>Mesorhabditis</taxon>
    </lineage>
</organism>
<comment type="caution">
    <text evidence="3">The sequence shown here is derived from an EMBL/GenBank/DDBJ whole genome shotgun (WGS) entry which is preliminary data.</text>
</comment>
<evidence type="ECO:0000313" key="3">
    <source>
        <dbReference type="EMBL" id="CAJ0585698.1"/>
    </source>
</evidence>
<dbReference type="AlphaFoldDB" id="A0AA36DDT9"/>
<feature type="chain" id="PRO_5041347405" evidence="2">
    <location>
        <begin position="20"/>
        <end position="415"/>
    </location>
</feature>
<keyword evidence="4" id="KW-1185">Reference proteome</keyword>
<protein>
    <submittedName>
        <fullName evidence="3">Uncharacterized protein</fullName>
    </submittedName>
</protein>
<feature type="region of interest" description="Disordered" evidence="1">
    <location>
        <begin position="113"/>
        <end position="138"/>
    </location>
</feature>
<evidence type="ECO:0000256" key="2">
    <source>
        <dbReference type="SAM" id="SignalP"/>
    </source>
</evidence>
<feature type="region of interest" description="Disordered" evidence="1">
    <location>
        <begin position="157"/>
        <end position="228"/>
    </location>
</feature>
<feature type="compositionally biased region" description="Polar residues" evidence="1">
    <location>
        <begin position="205"/>
        <end position="218"/>
    </location>
</feature>
<feature type="signal peptide" evidence="2">
    <location>
        <begin position="1"/>
        <end position="19"/>
    </location>
</feature>
<evidence type="ECO:0000313" key="4">
    <source>
        <dbReference type="Proteomes" id="UP001177023"/>
    </source>
</evidence>
<gene>
    <name evidence="3" type="ORF">MSPICULIGERA_LOCUS23710</name>
</gene>
<feature type="compositionally biased region" description="Basic and acidic residues" evidence="1">
    <location>
        <begin position="244"/>
        <end position="269"/>
    </location>
</feature>
<feature type="region of interest" description="Disordered" evidence="1">
    <location>
        <begin position="365"/>
        <end position="415"/>
    </location>
</feature>